<accession>A0A7Y3RJI5</accession>
<feature type="active site" description="Nucleophile" evidence="2">
    <location>
        <position position="40"/>
    </location>
</feature>
<keyword evidence="2" id="KW-0378">Hydrolase</keyword>
<comment type="caution">
    <text evidence="4">The sequence shown here is derived from an EMBL/GenBank/DDBJ whole genome shotgun (WGS) entry which is preliminary data.</text>
</comment>
<reference evidence="4 5" key="1">
    <citation type="submission" date="2020-05" db="EMBL/GenBank/DDBJ databases">
        <title>Parvularcula mediterraneae sp. nov., isolated from polypropylene straw from shallow seawater of the seashore of Laganas in Zakynthos island, Greece.</title>
        <authorList>
            <person name="Szabo I."/>
            <person name="Al-Omari J."/>
            <person name="Rado J."/>
            <person name="Szerdahelyi G.S."/>
        </authorList>
    </citation>
    <scope>NUCLEOTIDE SEQUENCE [LARGE SCALE GENOMIC DNA]</scope>
    <source>
        <strain evidence="4 5">ZS-1/3</strain>
    </source>
</reference>
<dbReference type="Pfam" id="PF01734">
    <property type="entry name" value="Patatin"/>
    <property type="match status" value="1"/>
</dbReference>
<dbReference type="Proteomes" id="UP000536835">
    <property type="component" value="Unassembled WGS sequence"/>
</dbReference>
<evidence type="ECO:0000313" key="4">
    <source>
        <dbReference type="EMBL" id="NNU15242.1"/>
    </source>
</evidence>
<dbReference type="InterPro" id="IPR016035">
    <property type="entry name" value="Acyl_Trfase/lysoPLipase"/>
</dbReference>
<dbReference type="GO" id="GO:0016787">
    <property type="term" value="F:hydrolase activity"/>
    <property type="evidence" value="ECO:0007669"/>
    <property type="project" value="UniProtKB-UniRule"/>
</dbReference>
<gene>
    <name evidence="4" type="ORF">HK107_02745</name>
</gene>
<comment type="caution">
    <text evidence="2">Lacks conserved residue(s) required for the propagation of feature annotation.</text>
</comment>
<dbReference type="RefSeq" id="WP_173196574.1">
    <property type="nucleotide sequence ID" value="NZ_JABFCX010000002.1"/>
</dbReference>
<feature type="domain" description="PNPLA" evidence="3">
    <location>
        <begin position="6"/>
        <end position="179"/>
    </location>
</feature>
<dbReference type="EMBL" id="JABFCX010000002">
    <property type="protein sequence ID" value="NNU15242.1"/>
    <property type="molecule type" value="Genomic_DNA"/>
</dbReference>
<sequence length="301" mass="33932">MRFEQLVLSGGGTRCFWQAGFLHRVRDEISLEPRRITCVSGGAMIAAGFAARLGPELLRLTRIQFRHSRNFHWPSSHLGFMPHEEAYRRVVDKVFDEEAVAKIASGPPIEVVLTELPARYPNAVGATVSLITYLIERAVKDATDKSWTRKLGMREIRADLAQAARDGRLAELITTAARIPPVFQFECWDNLPVIDGGSMSDAPMPSEENGPTLCLLASYFSHLPHKEDRIFIMPSETIPTGKIDLTESKEVQEAWDLGEKDGEGFLKLWRAGDLDWTRPHKIGDPTWRGRRWRPETEPAMA</sequence>
<evidence type="ECO:0000256" key="2">
    <source>
        <dbReference type="PROSITE-ProRule" id="PRU01161"/>
    </source>
</evidence>
<protein>
    <submittedName>
        <fullName evidence="4">Patatin-like phospholipase family protein</fullName>
    </submittedName>
</protein>
<evidence type="ECO:0000313" key="5">
    <source>
        <dbReference type="Proteomes" id="UP000536835"/>
    </source>
</evidence>
<organism evidence="4 5">
    <name type="scientific">Parvularcula mediterranea</name>
    <dbReference type="NCBI Taxonomy" id="2732508"/>
    <lineage>
        <taxon>Bacteria</taxon>
        <taxon>Pseudomonadati</taxon>
        <taxon>Pseudomonadota</taxon>
        <taxon>Alphaproteobacteria</taxon>
        <taxon>Parvularculales</taxon>
        <taxon>Parvularculaceae</taxon>
        <taxon>Parvularcula</taxon>
    </lineage>
</organism>
<keyword evidence="1 2" id="KW-0443">Lipid metabolism</keyword>
<dbReference type="AlphaFoldDB" id="A0A7Y3RJI5"/>
<dbReference type="Gene3D" id="3.40.1090.10">
    <property type="entry name" value="Cytosolic phospholipase A2 catalytic domain"/>
    <property type="match status" value="1"/>
</dbReference>
<dbReference type="SUPFAM" id="SSF52151">
    <property type="entry name" value="FabD/lysophospholipase-like"/>
    <property type="match status" value="1"/>
</dbReference>
<dbReference type="PROSITE" id="PS51635">
    <property type="entry name" value="PNPLA"/>
    <property type="match status" value="1"/>
</dbReference>
<dbReference type="GO" id="GO:0016042">
    <property type="term" value="P:lipid catabolic process"/>
    <property type="evidence" value="ECO:0007669"/>
    <property type="project" value="UniProtKB-UniRule"/>
</dbReference>
<keyword evidence="5" id="KW-1185">Reference proteome</keyword>
<proteinExistence type="predicted"/>
<evidence type="ECO:0000259" key="3">
    <source>
        <dbReference type="PROSITE" id="PS51635"/>
    </source>
</evidence>
<keyword evidence="2" id="KW-0442">Lipid degradation</keyword>
<evidence type="ECO:0000256" key="1">
    <source>
        <dbReference type="ARBA" id="ARBA00023098"/>
    </source>
</evidence>
<feature type="active site" description="Proton acceptor" evidence="2">
    <location>
        <position position="166"/>
    </location>
</feature>
<dbReference type="InterPro" id="IPR002641">
    <property type="entry name" value="PNPLA_dom"/>
</dbReference>
<name>A0A7Y3RJI5_9PROT</name>